<sequence length="300" mass="34569">MAPSACQICLDEIEDGNELVTNVCGRSCSAQICHQCMVRHIEVTLQQFYPGVLPRVRCPICLVATHFSWWRNGVPIGLTVKYNKLCRQACTVTPPCCDDSGYTHLPRYNPGREYRGSLKLLPSHLVQFQNLCKLFCRHKVEPRVVLDYALGTFGEEKTLILVNELTLPRIGDPERRATLLLSLMYLRPNTKTKCCGAEFCFNYKREGHHETCEEEFDEDNDLVRCRSCRSLLLKVEGCNTVSCVCGFDMNWSREKILHQQCKKGIVPVDIFDIPLTNDWLAFHDRQTRVMKNLRTKWAYK</sequence>
<evidence type="ECO:0000313" key="8">
    <source>
        <dbReference type="Proteomes" id="UP000435112"/>
    </source>
</evidence>
<dbReference type="EMBL" id="QXFU01002003">
    <property type="protein sequence ID" value="KAE8991943.1"/>
    <property type="molecule type" value="Genomic_DNA"/>
</dbReference>
<feature type="domain" description="RING-type" evidence="2">
    <location>
        <begin position="6"/>
        <end position="61"/>
    </location>
</feature>
<keyword evidence="1" id="KW-0479">Metal-binding</keyword>
<gene>
    <name evidence="4" type="ORF">PR001_g20157</name>
    <name evidence="3" type="ORF">PR002_g20696</name>
    <name evidence="5" type="ORF">PR003_g21208</name>
</gene>
<reference evidence="6 8" key="1">
    <citation type="submission" date="2018-09" db="EMBL/GenBank/DDBJ databases">
        <title>Genomic investigation of the strawberry pathogen Phytophthora fragariae indicates pathogenicity is determined by transcriptional variation in three key races.</title>
        <authorList>
            <person name="Adams T.M."/>
            <person name="Armitage A.D."/>
            <person name="Sobczyk M.K."/>
            <person name="Bates H.J."/>
            <person name="Dunwell J.M."/>
            <person name="Nellist C.F."/>
            <person name="Harrison R.J."/>
        </authorList>
    </citation>
    <scope>NUCLEOTIDE SEQUENCE [LARGE SCALE GENOMIC DNA]</scope>
    <source>
        <strain evidence="4 6">SCRP249</strain>
        <strain evidence="3 8">SCRP324</strain>
        <strain evidence="5 7">SCRP333</strain>
    </source>
</reference>
<evidence type="ECO:0000313" key="4">
    <source>
        <dbReference type="EMBL" id="KAE8995306.1"/>
    </source>
</evidence>
<dbReference type="EMBL" id="QXFV01001954">
    <property type="protein sequence ID" value="KAE8995306.1"/>
    <property type="molecule type" value="Genomic_DNA"/>
</dbReference>
<keyword evidence="1" id="KW-0862">Zinc</keyword>
<dbReference type="EMBL" id="QXFT01001967">
    <property type="protein sequence ID" value="KAE9306563.1"/>
    <property type="molecule type" value="Genomic_DNA"/>
</dbReference>
<evidence type="ECO:0000313" key="3">
    <source>
        <dbReference type="EMBL" id="KAE8991943.1"/>
    </source>
</evidence>
<dbReference type="InterPro" id="IPR001841">
    <property type="entry name" value="Znf_RING"/>
</dbReference>
<evidence type="ECO:0000313" key="5">
    <source>
        <dbReference type="EMBL" id="KAE9306563.1"/>
    </source>
</evidence>
<name>A0A6A3JJU2_9STRA</name>
<dbReference type="Proteomes" id="UP000435112">
    <property type="component" value="Unassembled WGS sequence"/>
</dbReference>
<dbReference type="GO" id="GO:0008270">
    <property type="term" value="F:zinc ion binding"/>
    <property type="evidence" value="ECO:0007669"/>
    <property type="project" value="UniProtKB-KW"/>
</dbReference>
<proteinExistence type="predicted"/>
<evidence type="ECO:0000313" key="7">
    <source>
        <dbReference type="Proteomes" id="UP000434957"/>
    </source>
</evidence>
<protein>
    <recommendedName>
        <fullName evidence="2">RING-type domain-containing protein</fullName>
    </recommendedName>
</protein>
<comment type="caution">
    <text evidence="3">The sequence shown here is derived from an EMBL/GenBank/DDBJ whole genome shotgun (WGS) entry which is preliminary data.</text>
</comment>
<accession>A0A6A3JJU2</accession>
<evidence type="ECO:0000259" key="2">
    <source>
        <dbReference type="PROSITE" id="PS50089"/>
    </source>
</evidence>
<dbReference type="OrthoDB" id="10009520at2759"/>
<organism evidence="3 8">
    <name type="scientific">Phytophthora rubi</name>
    <dbReference type="NCBI Taxonomy" id="129364"/>
    <lineage>
        <taxon>Eukaryota</taxon>
        <taxon>Sar</taxon>
        <taxon>Stramenopiles</taxon>
        <taxon>Oomycota</taxon>
        <taxon>Peronosporomycetes</taxon>
        <taxon>Peronosporales</taxon>
        <taxon>Peronosporaceae</taxon>
        <taxon>Phytophthora</taxon>
    </lineage>
</organism>
<dbReference type="Proteomes" id="UP000434957">
    <property type="component" value="Unassembled WGS sequence"/>
</dbReference>
<evidence type="ECO:0000256" key="1">
    <source>
        <dbReference type="PROSITE-ProRule" id="PRU00175"/>
    </source>
</evidence>
<dbReference type="PROSITE" id="PS50089">
    <property type="entry name" value="ZF_RING_2"/>
    <property type="match status" value="1"/>
</dbReference>
<dbReference type="Proteomes" id="UP000429607">
    <property type="component" value="Unassembled WGS sequence"/>
</dbReference>
<evidence type="ECO:0000313" key="6">
    <source>
        <dbReference type="Proteomes" id="UP000429607"/>
    </source>
</evidence>
<keyword evidence="1" id="KW-0863">Zinc-finger</keyword>
<dbReference type="AlphaFoldDB" id="A0A6A3JJU2"/>
<keyword evidence="7" id="KW-1185">Reference proteome</keyword>